<evidence type="ECO:0000256" key="6">
    <source>
        <dbReference type="SAM" id="Phobius"/>
    </source>
</evidence>
<organism evidence="8 9">
    <name type="scientific">Sodalis glossinidius (strain morsitans)</name>
    <dbReference type="NCBI Taxonomy" id="343509"/>
    <lineage>
        <taxon>Bacteria</taxon>
        <taxon>Pseudomonadati</taxon>
        <taxon>Pseudomonadota</taxon>
        <taxon>Gammaproteobacteria</taxon>
        <taxon>Enterobacterales</taxon>
        <taxon>Bruguierivoracaceae</taxon>
        <taxon>Sodalis</taxon>
    </lineage>
</organism>
<reference evidence="8 9" key="1">
    <citation type="journal article" date="2006" name="Genome Res.">
        <title>Massive genome erosion and functional adaptations provide insights into the symbiotic lifestyle of Sodalis glossinidius in the tsetse host.</title>
        <authorList>
            <person name="Toh H."/>
            <person name="Weiss B.L."/>
            <person name="Perkin S.A.H."/>
            <person name="Yamashita A."/>
            <person name="Oshima K."/>
            <person name="Hattori M."/>
            <person name="Aksoy S."/>
        </authorList>
    </citation>
    <scope>NUCLEOTIDE SEQUENCE [LARGE SCALE GENOMIC DNA]</scope>
    <source>
        <strain evidence="9">morsitans</strain>
    </source>
</reference>
<feature type="transmembrane region" description="Helical" evidence="6">
    <location>
        <begin position="115"/>
        <end position="137"/>
    </location>
</feature>
<dbReference type="PROSITE" id="PS50850">
    <property type="entry name" value="MFS"/>
    <property type="match status" value="1"/>
</dbReference>
<dbReference type="EMBL" id="AP008232">
    <property type="protein sequence ID" value="BAE74800.1"/>
    <property type="molecule type" value="Genomic_DNA"/>
</dbReference>
<dbReference type="PANTHER" id="PTHR43791:SF36">
    <property type="entry name" value="TRANSPORTER, PUTATIVE (AFU_ORTHOLOGUE AFUA_6G08340)-RELATED"/>
    <property type="match status" value="1"/>
</dbReference>
<gene>
    <name evidence="8" type="ordered locus">SG1525</name>
</gene>
<feature type="transmembrane region" description="Helical" evidence="6">
    <location>
        <begin position="343"/>
        <end position="362"/>
    </location>
</feature>
<comment type="subcellular location">
    <subcellularLocation>
        <location evidence="1">Membrane</location>
        <topology evidence="1">Multi-pass membrane protein</topology>
    </subcellularLocation>
</comment>
<dbReference type="InterPro" id="IPR020846">
    <property type="entry name" value="MFS_dom"/>
</dbReference>
<dbReference type="SUPFAM" id="SSF103473">
    <property type="entry name" value="MFS general substrate transporter"/>
    <property type="match status" value="1"/>
</dbReference>
<dbReference type="KEGG" id="sgl:SG1525"/>
<proteinExistence type="predicted"/>
<feature type="transmembrane region" description="Helical" evidence="6">
    <location>
        <begin position="149"/>
        <end position="173"/>
    </location>
</feature>
<dbReference type="eggNOG" id="COG2271">
    <property type="taxonomic scope" value="Bacteria"/>
</dbReference>
<evidence type="ECO:0000256" key="1">
    <source>
        <dbReference type="ARBA" id="ARBA00004141"/>
    </source>
</evidence>
<dbReference type="HOGENOM" id="CLU_001265_0_0_6"/>
<keyword evidence="2" id="KW-0813">Transport</keyword>
<keyword evidence="3 6" id="KW-0812">Transmembrane</keyword>
<feature type="transmembrane region" description="Helical" evidence="6">
    <location>
        <begin position="284"/>
        <end position="305"/>
    </location>
</feature>
<dbReference type="GO" id="GO:0022857">
    <property type="term" value="F:transmembrane transporter activity"/>
    <property type="evidence" value="ECO:0007669"/>
    <property type="project" value="InterPro"/>
</dbReference>
<keyword evidence="4 6" id="KW-1133">Transmembrane helix</keyword>
<dbReference type="Gene3D" id="1.20.1250.20">
    <property type="entry name" value="MFS general substrate transporter like domains"/>
    <property type="match status" value="2"/>
</dbReference>
<evidence type="ECO:0000256" key="3">
    <source>
        <dbReference type="ARBA" id="ARBA00022692"/>
    </source>
</evidence>
<dbReference type="PANTHER" id="PTHR43791">
    <property type="entry name" value="PERMEASE-RELATED"/>
    <property type="match status" value="1"/>
</dbReference>
<feature type="transmembrane region" description="Helical" evidence="6">
    <location>
        <begin position="91"/>
        <end position="109"/>
    </location>
</feature>
<accession>Q2NSS5</accession>
<feature type="domain" description="Major facilitator superfamily (MFS) profile" evidence="7">
    <location>
        <begin position="25"/>
        <end position="431"/>
    </location>
</feature>
<dbReference type="Proteomes" id="UP000001932">
    <property type="component" value="Chromosome"/>
</dbReference>
<feature type="transmembrane region" description="Helical" evidence="6">
    <location>
        <begin position="317"/>
        <end position="337"/>
    </location>
</feature>
<feature type="transmembrane region" description="Helical" evidence="6">
    <location>
        <begin position="185"/>
        <end position="205"/>
    </location>
</feature>
<feature type="transmembrane region" description="Helical" evidence="6">
    <location>
        <begin position="252"/>
        <end position="272"/>
    </location>
</feature>
<dbReference type="FunFam" id="1.20.1250.20:FF:000018">
    <property type="entry name" value="MFS transporter permease"/>
    <property type="match status" value="1"/>
</dbReference>
<dbReference type="CDD" id="cd17319">
    <property type="entry name" value="MFS_ExuT_GudP_like"/>
    <property type="match status" value="1"/>
</dbReference>
<keyword evidence="5 6" id="KW-0472">Membrane</keyword>
<dbReference type="Pfam" id="PF07690">
    <property type="entry name" value="MFS_1"/>
    <property type="match status" value="1"/>
</dbReference>
<dbReference type="InterPro" id="IPR036259">
    <property type="entry name" value="MFS_trans_sf"/>
</dbReference>
<feature type="transmembrane region" description="Helical" evidence="6">
    <location>
        <begin position="407"/>
        <end position="426"/>
    </location>
</feature>
<evidence type="ECO:0000256" key="5">
    <source>
        <dbReference type="ARBA" id="ARBA00023136"/>
    </source>
</evidence>
<feature type="transmembrane region" description="Helical" evidence="6">
    <location>
        <begin position="59"/>
        <end position="79"/>
    </location>
</feature>
<dbReference type="STRING" id="343509.SG1525"/>
<evidence type="ECO:0000256" key="4">
    <source>
        <dbReference type="ARBA" id="ARBA00022989"/>
    </source>
</evidence>
<evidence type="ECO:0000259" key="7">
    <source>
        <dbReference type="PROSITE" id="PS50850"/>
    </source>
</evidence>
<evidence type="ECO:0000256" key="2">
    <source>
        <dbReference type="ARBA" id="ARBA00022448"/>
    </source>
</evidence>
<dbReference type="InterPro" id="IPR011701">
    <property type="entry name" value="MFS"/>
</dbReference>
<feature type="transmembrane region" description="Helical" evidence="6">
    <location>
        <begin position="374"/>
        <end position="395"/>
    </location>
</feature>
<sequence length="439" mass="47766">MTETMTMENVNKLETTTLRKVALRLMPLLTLGYFMASLDRVNVGFAALQMNDDVGLSDAAFGLGAGLFFVAYCFFAVPCNVMMVKVGARRWLSLVMVAWGVVSSGMALVQGPWSFYILRFLLGIAEAGFFPGVIYFFTLWFPKTVRGRMVAVLMMALPLSSVLGSPLSAALLLTDGILHLRGWHWLFIIEGLPAVALGLLALLILPRDVQSARWLTAAQRDWLTRELTEPDAAAVADVPQVPLWRQLFNKHVLLLTLVYMGGTAVTNGLSLWQPQMIKSFHMSTMKIGLLNAIPFAIASVAMYWWGAHSDKHRERTWHTCLPLLLGAAGLAGTMWVTTLGPTIAVLCVAIIAASMIKGPFWAMATEQLPAHSAAVAIGQINALNNLGVFAGTWLIGTIRTATGSFTYALAPLVALSLAASLAAWHLGRQRPVTLRINAK</sequence>
<dbReference type="BioCyc" id="SGLO343509:SGP1_RS13610-MONOMER"/>
<evidence type="ECO:0000313" key="8">
    <source>
        <dbReference type="EMBL" id="BAE74800.1"/>
    </source>
</evidence>
<name>Q2NSS5_SODGM</name>
<protein>
    <submittedName>
        <fullName evidence="8">Major facilitator family transport protein</fullName>
    </submittedName>
</protein>
<dbReference type="GO" id="GO:0016020">
    <property type="term" value="C:membrane"/>
    <property type="evidence" value="ECO:0007669"/>
    <property type="project" value="UniProtKB-SubCell"/>
</dbReference>
<feature type="transmembrane region" description="Helical" evidence="6">
    <location>
        <begin position="21"/>
        <end position="39"/>
    </location>
</feature>
<evidence type="ECO:0000313" key="9">
    <source>
        <dbReference type="Proteomes" id="UP000001932"/>
    </source>
</evidence>
<keyword evidence="9" id="KW-1185">Reference proteome</keyword>
<dbReference type="AlphaFoldDB" id="Q2NSS5"/>